<dbReference type="Proteomes" id="UP000604391">
    <property type="component" value="Unassembled WGS sequence"/>
</dbReference>
<reference evidence="2 3" key="1">
    <citation type="journal article" name="Nat. Commun.">
        <title>Undinarchaeota illuminate DPANN phylogeny and the impact of gene transfer on archaeal evolution.</title>
        <authorList>
            <person name="Dombrowski N."/>
            <person name="Williams T.A."/>
            <person name="Sun J."/>
            <person name="Woodcroft B.J."/>
            <person name="Lee J.H."/>
            <person name="Minh B.Q."/>
            <person name="Rinke C."/>
            <person name="Spang A."/>
        </authorList>
    </citation>
    <scope>NUCLEOTIDE SEQUENCE [LARGE SCALE GENOMIC DNA]</scope>
    <source>
        <strain evidence="2">MAG_bin17</strain>
    </source>
</reference>
<dbReference type="GO" id="GO:0016874">
    <property type="term" value="F:ligase activity"/>
    <property type="evidence" value="ECO:0007669"/>
    <property type="project" value="UniProtKB-KW"/>
</dbReference>
<organism evidence="2 3">
    <name type="scientific">Candidatus Undinarchaeum marinum</name>
    <dbReference type="NCBI Taxonomy" id="2756141"/>
    <lineage>
        <taxon>Archaea</taxon>
        <taxon>Candidatus Undinarchaeota</taxon>
        <taxon>Candidatus Undinarchaeia</taxon>
        <taxon>Candidatus Undinarchaeales</taxon>
        <taxon>Candidatus Undinarchaeaceae</taxon>
        <taxon>Candidatus Undinarchaeum</taxon>
    </lineage>
</organism>
<dbReference type="CDD" id="cd16443">
    <property type="entry name" value="LplA"/>
    <property type="match status" value="1"/>
</dbReference>
<dbReference type="SUPFAM" id="SSF55681">
    <property type="entry name" value="Class II aaRS and biotin synthetases"/>
    <property type="match status" value="1"/>
</dbReference>
<dbReference type="InterPro" id="IPR045864">
    <property type="entry name" value="aa-tRNA-synth_II/BPL/LPL"/>
</dbReference>
<protein>
    <submittedName>
        <fullName evidence="2">Lipoate--protein ligase family protein</fullName>
    </submittedName>
</protein>
<dbReference type="Pfam" id="PF21948">
    <property type="entry name" value="LplA-B_cat"/>
    <property type="match status" value="1"/>
</dbReference>
<evidence type="ECO:0000313" key="3">
    <source>
        <dbReference type="Proteomes" id="UP000604391"/>
    </source>
</evidence>
<accession>A0A832ULC5</accession>
<dbReference type="AlphaFoldDB" id="A0A832ULC5"/>
<dbReference type="InterPro" id="IPR050664">
    <property type="entry name" value="Octanoyltrans_LipM/LipL"/>
</dbReference>
<dbReference type="Gene3D" id="3.30.930.10">
    <property type="entry name" value="Bira Bifunctional Protein, Domain 2"/>
    <property type="match status" value="1"/>
</dbReference>
<dbReference type="PROSITE" id="PS51733">
    <property type="entry name" value="BPL_LPL_CATALYTIC"/>
    <property type="match status" value="1"/>
</dbReference>
<dbReference type="PANTHER" id="PTHR43679">
    <property type="entry name" value="OCTANOYLTRANSFERASE LIPM-RELATED"/>
    <property type="match status" value="1"/>
</dbReference>
<evidence type="ECO:0000313" key="2">
    <source>
        <dbReference type="EMBL" id="HIJ99278.1"/>
    </source>
</evidence>
<keyword evidence="2" id="KW-0436">Ligase</keyword>
<sequence>MRLIKLREEDGAMAMAVDEAILKARSKGLVPDTCRLFVFKPSTVTIGYFQSYAEEIYDENRRKVGIDAVRRITGGGAVYHDQQGEITYSIVMGEDTLNKKIPESYGFLCQPIIEALDILGIKSEFKPINDILTNGKKISGSAQTRKWGAVLQHGTLMYNTNIDELFSVLNVSKAKIADKILDSIKDRVTTVKQEIGDISRKEVEKAMIEGYRRVFGELEEEELTAEELEMAEELRESKYATDEWLNQK</sequence>
<name>A0A832ULC5_9ARCH</name>
<dbReference type="EMBL" id="DVAD01000003">
    <property type="protein sequence ID" value="HIJ99278.1"/>
    <property type="molecule type" value="Genomic_DNA"/>
</dbReference>
<proteinExistence type="predicted"/>
<keyword evidence="3" id="KW-1185">Reference proteome</keyword>
<feature type="domain" description="BPL/LPL catalytic" evidence="1">
    <location>
        <begin position="28"/>
        <end position="219"/>
    </location>
</feature>
<dbReference type="PANTHER" id="PTHR43679:SF2">
    <property type="entry name" value="OCTANOYL-[GCVH]:PROTEIN N-OCTANOYLTRANSFERASE"/>
    <property type="match status" value="1"/>
</dbReference>
<evidence type="ECO:0000259" key="1">
    <source>
        <dbReference type="PROSITE" id="PS51733"/>
    </source>
</evidence>
<comment type="caution">
    <text evidence="2">The sequence shown here is derived from an EMBL/GenBank/DDBJ whole genome shotgun (WGS) entry which is preliminary data.</text>
</comment>
<dbReference type="InterPro" id="IPR004143">
    <property type="entry name" value="BPL_LPL_catalytic"/>
</dbReference>
<gene>
    <name evidence="2" type="ORF">H1011_00455</name>
</gene>